<evidence type="ECO:0000313" key="1">
    <source>
        <dbReference type="EMBL" id="GMR38759.1"/>
    </source>
</evidence>
<dbReference type="AlphaFoldDB" id="A0AAN4ZFX5"/>
<gene>
    <name evidence="1" type="ORF">PMAYCL1PPCAC_08954</name>
</gene>
<evidence type="ECO:0000313" key="2">
    <source>
        <dbReference type="Proteomes" id="UP001328107"/>
    </source>
</evidence>
<accession>A0AAN4ZFX5</accession>
<name>A0AAN4ZFX5_9BILA</name>
<dbReference type="EMBL" id="BTRK01000002">
    <property type="protein sequence ID" value="GMR38759.1"/>
    <property type="molecule type" value="Genomic_DNA"/>
</dbReference>
<keyword evidence="2" id="KW-1185">Reference proteome</keyword>
<feature type="non-terminal residue" evidence="1">
    <location>
        <position position="1"/>
    </location>
</feature>
<comment type="caution">
    <text evidence="1">The sequence shown here is derived from an EMBL/GenBank/DDBJ whole genome shotgun (WGS) entry which is preliminary data.</text>
</comment>
<proteinExistence type="predicted"/>
<sequence length="59" mass="6958">SHIDRNTTAQGVNGNKFIFKDLIENLEKQNIDNTSKEEIIKQLFDNVNTQLRQHLKEYI</sequence>
<organism evidence="1 2">
    <name type="scientific">Pristionchus mayeri</name>
    <dbReference type="NCBI Taxonomy" id="1317129"/>
    <lineage>
        <taxon>Eukaryota</taxon>
        <taxon>Metazoa</taxon>
        <taxon>Ecdysozoa</taxon>
        <taxon>Nematoda</taxon>
        <taxon>Chromadorea</taxon>
        <taxon>Rhabditida</taxon>
        <taxon>Rhabditina</taxon>
        <taxon>Diplogasteromorpha</taxon>
        <taxon>Diplogasteroidea</taxon>
        <taxon>Neodiplogasteridae</taxon>
        <taxon>Pristionchus</taxon>
    </lineage>
</organism>
<reference evidence="2" key="1">
    <citation type="submission" date="2022-10" db="EMBL/GenBank/DDBJ databases">
        <title>Genome assembly of Pristionchus species.</title>
        <authorList>
            <person name="Yoshida K."/>
            <person name="Sommer R.J."/>
        </authorList>
    </citation>
    <scope>NUCLEOTIDE SEQUENCE [LARGE SCALE GENOMIC DNA]</scope>
    <source>
        <strain evidence="2">RS5460</strain>
    </source>
</reference>
<protein>
    <submittedName>
        <fullName evidence="1">Uncharacterized protein</fullName>
    </submittedName>
</protein>
<dbReference type="Proteomes" id="UP001328107">
    <property type="component" value="Unassembled WGS sequence"/>
</dbReference>